<evidence type="ECO:0000313" key="1">
    <source>
        <dbReference type="EMBL" id="MBR7839875.1"/>
    </source>
</evidence>
<keyword evidence="2" id="KW-1185">Reference proteome</keyword>
<gene>
    <name evidence="1" type="ORF">KDL01_41955</name>
</gene>
<sequence>ARYRTHSRSGQRGRTWQRIAMPAETHRLGPGRDHVAVLDERAELRIRRRAFGSGQLVTVALVNAARDDSASGGTDRWDRMLFQVELRARPVDGQVLQYPSVRLASRDEEEQELRLQYRHVRTHAVGHGCAVEEVYDDETGSRVTGLRAAVMPEA</sequence>
<reference evidence="1" key="1">
    <citation type="submission" date="2021-04" db="EMBL/GenBank/DDBJ databases">
        <title>Genome based classification of Actinospica acidithermotolerans sp. nov., an actinobacterium isolated from an Indonesian hot spring.</title>
        <authorList>
            <person name="Kusuma A.B."/>
            <person name="Putra K.E."/>
            <person name="Nafisah S."/>
            <person name="Loh J."/>
            <person name="Nouioui I."/>
            <person name="Goodfellow M."/>
        </authorList>
    </citation>
    <scope>NUCLEOTIDE SEQUENCE</scope>
    <source>
        <strain evidence="1">CSCA 57</strain>
    </source>
</reference>
<organism evidence="1 2">
    <name type="scientific">Actinospica durhamensis</name>
    <dbReference type="NCBI Taxonomy" id="1508375"/>
    <lineage>
        <taxon>Bacteria</taxon>
        <taxon>Bacillati</taxon>
        <taxon>Actinomycetota</taxon>
        <taxon>Actinomycetes</taxon>
        <taxon>Catenulisporales</taxon>
        <taxon>Actinospicaceae</taxon>
        <taxon>Actinospica</taxon>
    </lineage>
</organism>
<protein>
    <submittedName>
        <fullName evidence="1">Uncharacterized protein</fullName>
    </submittedName>
</protein>
<feature type="non-terminal residue" evidence="1">
    <location>
        <position position="154"/>
    </location>
</feature>
<feature type="non-terminal residue" evidence="1">
    <location>
        <position position="1"/>
    </location>
</feature>
<accession>A0A941EXT9</accession>
<proteinExistence type="predicted"/>
<dbReference type="EMBL" id="JAGSOG010000731">
    <property type="protein sequence ID" value="MBR7839875.1"/>
    <property type="molecule type" value="Genomic_DNA"/>
</dbReference>
<name>A0A941EXT9_9ACTN</name>
<comment type="caution">
    <text evidence="1">The sequence shown here is derived from an EMBL/GenBank/DDBJ whole genome shotgun (WGS) entry which is preliminary data.</text>
</comment>
<dbReference type="AlphaFoldDB" id="A0A941EXT9"/>
<dbReference type="Proteomes" id="UP000675781">
    <property type="component" value="Unassembled WGS sequence"/>
</dbReference>
<evidence type="ECO:0000313" key="2">
    <source>
        <dbReference type="Proteomes" id="UP000675781"/>
    </source>
</evidence>